<accession>A0ABQ1XDI3</accession>
<evidence type="ECO:0000256" key="1">
    <source>
        <dbReference type="SAM" id="SignalP"/>
    </source>
</evidence>
<gene>
    <name evidence="3" type="ORF">GCM10007420_03420</name>
</gene>
<dbReference type="Gene3D" id="3.40.50.1460">
    <property type="match status" value="1"/>
</dbReference>
<dbReference type="Proteomes" id="UP000648722">
    <property type="component" value="Unassembled WGS sequence"/>
</dbReference>
<comment type="caution">
    <text evidence="3">The sequence shown here is derived from an EMBL/GenBank/DDBJ whole genome shotgun (WGS) entry which is preliminary data.</text>
</comment>
<dbReference type="Pfam" id="PF00656">
    <property type="entry name" value="Peptidase_C14"/>
    <property type="match status" value="1"/>
</dbReference>
<feature type="signal peptide" evidence="1">
    <location>
        <begin position="1"/>
        <end position="19"/>
    </location>
</feature>
<dbReference type="PANTHER" id="PTHR48104:SF30">
    <property type="entry name" value="METACASPASE-1"/>
    <property type="match status" value="1"/>
</dbReference>
<evidence type="ECO:0000313" key="3">
    <source>
        <dbReference type="EMBL" id="GGG91441.1"/>
    </source>
</evidence>
<dbReference type="InterPro" id="IPR050452">
    <property type="entry name" value="Metacaspase"/>
</dbReference>
<dbReference type="EMBL" id="BMFS01000001">
    <property type="protein sequence ID" value="GGG91441.1"/>
    <property type="molecule type" value="Genomic_DNA"/>
</dbReference>
<feature type="chain" id="PRO_5047325026" description="Peptidase C14 caspase domain-containing protein" evidence="1">
    <location>
        <begin position="20"/>
        <end position="776"/>
    </location>
</feature>
<name>A0ABQ1XDI3_9PROT</name>
<proteinExistence type="predicted"/>
<dbReference type="InterPro" id="IPR029030">
    <property type="entry name" value="Caspase-like_dom_sf"/>
</dbReference>
<dbReference type="PROSITE" id="PS51257">
    <property type="entry name" value="PROKAR_LIPOPROTEIN"/>
    <property type="match status" value="1"/>
</dbReference>
<organism evidence="3 4">
    <name type="scientific">Glycocaulis albus</name>
    <dbReference type="NCBI Taxonomy" id="1382801"/>
    <lineage>
        <taxon>Bacteria</taxon>
        <taxon>Pseudomonadati</taxon>
        <taxon>Pseudomonadota</taxon>
        <taxon>Alphaproteobacteria</taxon>
        <taxon>Maricaulales</taxon>
        <taxon>Maricaulaceae</taxon>
        <taxon>Glycocaulis</taxon>
    </lineage>
</organism>
<dbReference type="InterPro" id="IPR011600">
    <property type="entry name" value="Pept_C14_caspase"/>
</dbReference>
<sequence>MLRITIRFIAVLTTLLACGAPGLADTPRRHALLIGASGYDESRIGPGVELLGPRNDVALMIRALRAYNVPDTNMLVLADGLDQTGIDFAAHGDPNRDEILAAFAGMLTRVQPGDEVLVYFSGHGSRQPQPEGAPEPEANGFDEIFLPLDIGHWEGAHGDRQAGVHNALLDDEIGEFLDALRERNIFVWLVVDTCHSGGANRGAGPGGEFRTRAVTEDLLGIPLEARTAAEQRAQATRSGAGSPRPDAPVTLGEGGFVAFYAAHSGQLALEGLMPKVGAAEARDNFGVMTFHIANGLLAGGVASYRDLAYRVLSGYNDWGSRAPAPLFEGDLDRALLGQGGTVRSPQWHARFVARDTAEIEAGFLEGIGEGAVFEIIVRDPDTQGPHPAFPGPYYVEAAEIGQTATRAVLTAFENNEAARSLPGRTAYMTARLADPGVRLWLSVTLEETGGQMNAREQLALDALGRLAAANPETLIAPIDFREPGEPADIRIRVQDDAIWLLRGEPDIIATGRDRSARIVIDDAASSDALMSQIEGELQKLARVRNVLNAASALQGASGLENLAYEAFVWRATPPRLTANARAADDWACALPDPSAIPADAVSFDELGTSDLNALELSHCDIVYVRLTNTGDRPIDVTPLYIDSQAGIHRLPFLGSSASTRIEPGEQPRIVWAGLRTFDWTSGYPASAGLERLVLLAVEREPDAAIPMDFSFLTQASLTRSADGAVNDAQHSPLGELMSMAAFGGSATRSARARPALDARAGTIMFQWRLIPPGAGE</sequence>
<keyword evidence="4" id="KW-1185">Reference proteome</keyword>
<dbReference type="RefSeq" id="WP_188450815.1">
    <property type="nucleotide sequence ID" value="NZ_BMFS01000001.1"/>
</dbReference>
<dbReference type="SUPFAM" id="SSF52129">
    <property type="entry name" value="Caspase-like"/>
    <property type="match status" value="1"/>
</dbReference>
<reference evidence="4" key="1">
    <citation type="journal article" date="2019" name="Int. J. Syst. Evol. Microbiol.">
        <title>The Global Catalogue of Microorganisms (GCM) 10K type strain sequencing project: providing services to taxonomists for standard genome sequencing and annotation.</title>
        <authorList>
            <consortium name="The Broad Institute Genomics Platform"/>
            <consortium name="The Broad Institute Genome Sequencing Center for Infectious Disease"/>
            <person name="Wu L."/>
            <person name="Ma J."/>
        </authorList>
    </citation>
    <scope>NUCLEOTIDE SEQUENCE [LARGE SCALE GENOMIC DNA]</scope>
    <source>
        <strain evidence="4">CGMCC 1.12766</strain>
    </source>
</reference>
<dbReference type="PANTHER" id="PTHR48104">
    <property type="entry name" value="METACASPASE-4"/>
    <property type="match status" value="1"/>
</dbReference>
<keyword evidence="1" id="KW-0732">Signal</keyword>
<evidence type="ECO:0000259" key="2">
    <source>
        <dbReference type="Pfam" id="PF00656"/>
    </source>
</evidence>
<protein>
    <recommendedName>
        <fullName evidence="2">Peptidase C14 caspase domain-containing protein</fullName>
    </recommendedName>
</protein>
<feature type="domain" description="Peptidase C14 caspase" evidence="2">
    <location>
        <begin position="28"/>
        <end position="270"/>
    </location>
</feature>
<evidence type="ECO:0000313" key="4">
    <source>
        <dbReference type="Proteomes" id="UP000648722"/>
    </source>
</evidence>